<name>A0A0Q3RY39_BRADI</name>
<evidence type="ECO:0000313" key="3">
    <source>
        <dbReference type="Proteomes" id="UP000008810"/>
    </source>
</evidence>
<dbReference type="Proteomes" id="UP000008810">
    <property type="component" value="Chromosome 1"/>
</dbReference>
<dbReference type="AlphaFoldDB" id="A0A0Q3RY39"/>
<organism evidence="1">
    <name type="scientific">Brachypodium distachyon</name>
    <name type="common">Purple false brome</name>
    <name type="synonym">Trachynia distachya</name>
    <dbReference type="NCBI Taxonomy" id="15368"/>
    <lineage>
        <taxon>Eukaryota</taxon>
        <taxon>Viridiplantae</taxon>
        <taxon>Streptophyta</taxon>
        <taxon>Embryophyta</taxon>
        <taxon>Tracheophyta</taxon>
        <taxon>Spermatophyta</taxon>
        <taxon>Magnoliopsida</taxon>
        <taxon>Liliopsida</taxon>
        <taxon>Poales</taxon>
        <taxon>Poaceae</taxon>
        <taxon>BOP clade</taxon>
        <taxon>Pooideae</taxon>
        <taxon>Stipodae</taxon>
        <taxon>Brachypodieae</taxon>
        <taxon>Brachypodium</taxon>
    </lineage>
</organism>
<evidence type="ECO:0000313" key="2">
    <source>
        <dbReference type="EnsemblPlants" id="KQK17578"/>
    </source>
</evidence>
<dbReference type="InParanoid" id="A0A0Q3RY39"/>
<evidence type="ECO:0000313" key="1">
    <source>
        <dbReference type="EMBL" id="KQK17578.1"/>
    </source>
</evidence>
<accession>A0A0Q3RY39</accession>
<dbReference type="ExpressionAtlas" id="A0A0Q3RY39">
    <property type="expression patterns" value="baseline and differential"/>
</dbReference>
<gene>
    <name evidence="1" type="ORF">BRADI_1g35448v3</name>
</gene>
<dbReference type="EMBL" id="CM000880">
    <property type="protein sequence ID" value="KQK17578.1"/>
    <property type="molecule type" value="Genomic_DNA"/>
</dbReference>
<reference evidence="1 2" key="1">
    <citation type="journal article" date="2010" name="Nature">
        <title>Genome sequencing and analysis of the model grass Brachypodium distachyon.</title>
        <authorList>
            <consortium name="International Brachypodium Initiative"/>
        </authorList>
    </citation>
    <scope>NUCLEOTIDE SEQUENCE [LARGE SCALE GENOMIC DNA]</scope>
    <source>
        <strain evidence="1 2">Bd21</strain>
    </source>
</reference>
<keyword evidence="3" id="KW-1185">Reference proteome</keyword>
<reference evidence="2" key="3">
    <citation type="submission" date="2018-08" db="UniProtKB">
        <authorList>
            <consortium name="EnsemblPlants"/>
        </authorList>
    </citation>
    <scope>IDENTIFICATION</scope>
    <source>
        <strain evidence="2">cv. Bd21</strain>
    </source>
</reference>
<dbReference type="Gramene" id="KQK17578">
    <property type="protein sequence ID" value="KQK17578"/>
    <property type="gene ID" value="BRADI_1g35448v3"/>
</dbReference>
<dbReference type="EnsemblPlants" id="KQK17578">
    <property type="protein sequence ID" value="KQK17578"/>
    <property type="gene ID" value="BRADI_1g35448v3"/>
</dbReference>
<proteinExistence type="predicted"/>
<reference evidence="1" key="2">
    <citation type="submission" date="2017-06" db="EMBL/GenBank/DDBJ databases">
        <title>WGS assembly of Brachypodium distachyon.</title>
        <authorList>
            <consortium name="The International Brachypodium Initiative"/>
            <person name="Lucas S."/>
            <person name="Harmon-Smith M."/>
            <person name="Lail K."/>
            <person name="Tice H."/>
            <person name="Grimwood J."/>
            <person name="Bruce D."/>
            <person name="Barry K."/>
            <person name="Shu S."/>
            <person name="Lindquist E."/>
            <person name="Wang M."/>
            <person name="Pitluck S."/>
            <person name="Vogel J.P."/>
            <person name="Garvin D.F."/>
            <person name="Mockler T.C."/>
            <person name="Schmutz J."/>
            <person name="Rokhsar D."/>
            <person name="Bevan M.W."/>
        </authorList>
    </citation>
    <scope>NUCLEOTIDE SEQUENCE</scope>
    <source>
        <strain evidence="1">Bd21</strain>
    </source>
</reference>
<protein>
    <submittedName>
        <fullName evidence="1 2">Uncharacterized protein</fullName>
    </submittedName>
</protein>
<sequence length="120" mass="12444">MATFEGEGKRGLSVGSAVVRVSGEAEPPREGKRFCSPYAGLAHRRPPVSEAAGVRVLIGGVGFLSAPYPTLVSPPLSLLRRLRFRGSRTPAFCASDFGPGGLGEVTSAGPRGVCFSASLR</sequence>